<protein>
    <recommendedName>
        <fullName evidence="7">Rubredoxin</fullName>
    </recommendedName>
</protein>
<evidence type="ECO:0000256" key="6">
    <source>
        <dbReference type="ARBA" id="ARBA00023004"/>
    </source>
</evidence>
<dbReference type="Proteomes" id="UP000199341">
    <property type="component" value="Unassembled WGS sequence"/>
</dbReference>
<dbReference type="InterPro" id="IPR024934">
    <property type="entry name" value="Rubredoxin-like_dom"/>
</dbReference>
<dbReference type="AlphaFoldDB" id="A0A1G9UVW7"/>
<dbReference type="PANTHER" id="PTHR47627">
    <property type="entry name" value="RUBREDOXIN"/>
    <property type="match status" value="1"/>
</dbReference>
<accession>A0A1G9UVW7</accession>
<reference evidence="11 12" key="1">
    <citation type="submission" date="2016-10" db="EMBL/GenBank/DDBJ databases">
        <authorList>
            <person name="de Groot N.N."/>
        </authorList>
    </citation>
    <scope>NUCLEOTIDE SEQUENCE [LARGE SCALE GENOMIC DNA]</scope>
    <source>
        <strain evidence="11 12">CGMCC 4.2022</strain>
    </source>
</reference>
<dbReference type="PROSITE" id="PS00202">
    <property type="entry name" value="RUBREDOXIN"/>
    <property type="match status" value="1"/>
</dbReference>
<dbReference type="PANTHER" id="PTHR47627:SF1">
    <property type="entry name" value="RUBREDOXIN-1-RELATED"/>
    <property type="match status" value="1"/>
</dbReference>
<dbReference type="STRING" id="310781.SAMN05216259_10118"/>
<organism evidence="11 12">
    <name type="scientific">Actinacidiphila guanduensis</name>
    <dbReference type="NCBI Taxonomy" id="310781"/>
    <lineage>
        <taxon>Bacteria</taxon>
        <taxon>Bacillati</taxon>
        <taxon>Actinomycetota</taxon>
        <taxon>Actinomycetes</taxon>
        <taxon>Kitasatosporales</taxon>
        <taxon>Streptomycetaceae</taxon>
        <taxon>Actinacidiphila</taxon>
    </lineage>
</organism>
<evidence type="ECO:0000256" key="2">
    <source>
        <dbReference type="ARBA" id="ARBA00005337"/>
    </source>
</evidence>
<dbReference type="InterPro" id="IPR024935">
    <property type="entry name" value="Rubredoxin_dom"/>
</dbReference>
<dbReference type="InterPro" id="IPR018527">
    <property type="entry name" value="Rubredoxin_Fe_BS"/>
</dbReference>
<dbReference type="InterPro" id="IPR024922">
    <property type="entry name" value="Rubredoxin"/>
</dbReference>
<keyword evidence="6 7" id="KW-0408">Iron</keyword>
<dbReference type="PRINTS" id="PR00163">
    <property type="entry name" value="RUBREDOXIN"/>
</dbReference>
<evidence type="ECO:0000259" key="10">
    <source>
        <dbReference type="PROSITE" id="PS50903"/>
    </source>
</evidence>
<dbReference type="GO" id="GO:0005506">
    <property type="term" value="F:iron ion binding"/>
    <property type="evidence" value="ECO:0007669"/>
    <property type="project" value="InterPro"/>
</dbReference>
<dbReference type="PIRSF" id="PIRSF000071">
    <property type="entry name" value="Rubredoxin"/>
    <property type="match status" value="1"/>
</dbReference>
<dbReference type="SUPFAM" id="SSF57802">
    <property type="entry name" value="Rubredoxin-like"/>
    <property type="match status" value="1"/>
</dbReference>
<feature type="domain" description="Rubredoxin-like" evidence="10">
    <location>
        <begin position="1"/>
        <end position="52"/>
    </location>
</feature>
<dbReference type="GO" id="GO:0043448">
    <property type="term" value="P:alkane catabolic process"/>
    <property type="evidence" value="ECO:0007669"/>
    <property type="project" value="TreeGrafter"/>
</dbReference>
<feature type="binding site" evidence="8">
    <location>
        <position position="39"/>
    </location>
    <ligand>
        <name>Fe cation</name>
        <dbReference type="ChEBI" id="CHEBI:24875"/>
    </ligand>
</feature>
<evidence type="ECO:0000256" key="9">
    <source>
        <dbReference type="SAM" id="MobiDB-lite"/>
    </source>
</evidence>
<feature type="region of interest" description="Disordered" evidence="9">
    <location>
        <begin position="15"/>
        <end position="37"/>
    </location>
</feature>
<dbReference type="InterPro" id="IPR050526">
    <property type="entry name" value="Rubredoxin_ET"/>
</dbReference>
<dbReference type="RefSeq" id="WP_093782141.1">
    <property type="nucleotide sequence ID" value="NZ_FNIE01000001.1"/>
</dbReference>
<comment type="similarity">
    <text evidence="2 7">Belongs to the rubredoxin family.</text>
</comment>
<feature type="binding site" evidence="8">
    <location>
        <position position="6"/>
    </location>
    <ligand>
        <name>Fe cation</name>
        <dbReference type="ChEBI" id="CHEBI:24875"/>
    </ligand>
</feature>
<evidence type="ECO:0000256" key="7">
    <source>
        <dbReference type="PIRNR" id="PIRNR000071"/>
    </source>
</evidence>
<evidence type="ECO:0000313" key="11">
    <source>
        <dbReference type="EMBL" id="SDM64082.1"/>
    </source>
</evidence>
<sequence length="54" mass="5784">MEKYHCAVCGNPYDPASGDPDTGVEPGTPFEDVSEDWGCPVCGSPKEDFAPYTD</sequence>
<proteinExistence type="inferred from homology"/>
<name>A0A1G9UVW7_9ACTN</name>
<dbReference type="OrthoDB" id="9800607at2"/>
<evidence type="ECO:0000313" key="12">
    <source>
        <dbReference type="Proteomes" id="UP000199341"/>
    </source>
</evidence>
<dbReference type="FunFam" id="2.20.28.10:FF:000001">
    <property type="entry name" value="Rubredoxin"/>
    <property type="match status" value="1"/>
</dbReference>
<keyword evidence="12" id="KW-1185">Reference proteome</keyword>
<dbReference type="CDD" id="cd00730">
    <property type="entry name" value="rubredoxin"/>
    <property type="match status" value="1"/>
</dbReference>
<evidence type="ECO:0000256" key="3">
    <source>
        <dbReference type="ARBA" id="ARBA00022448"/>
    </source>
</evidence>
<dbReference type="Gene3D" id="2.20.28.10">
    <property type="match status" value="1"/>
</dbReference>
<comment type="cofactor">
    <cofactor evidence="7 8">
        <name>Fe(3+)</name>
        <dbReference type="ChEBI" id="CHEBI:29034"/>
    </cofactor>
    <text evidence="7 8">Binds 1 Fe(3+) ion per subunit.</text>
</comment>
<dbReference type="Pfam" id="PF00301">
    <property type="entry name" value="Rubredoxin"/>
    <property type="match status" value="1"/>
</dbReference>
<gene>
    <name evidence="11" type="ORF">SAMN05216259_10118</name>
</gene>
<keyword evidence="3 7" id="KW-0813">Transport</keyword>
<comment type="function">
    <text evidence="1">Involved in the hydrocarbon hydroxylating system, which transfers electrons from NADH to rubredoxin reductase and then through rubredoxin to alkane 1 monooxygenase.</text>
</comment>
<keyword evidence="5 7" id="KW-0249">Electron transport</keyword>
<dbReference type="GO" id="GO:0009055">
    <property type="term" value="F:electron transfer activity"/>
    <property type="evidence" value="ECO:0007669"/>
    <property type="project" value="InterPro"/>
</dbReference>
<evidence type="ECO:0000256" key="8">
    <source>
        <dbReference type="PIRSR" id="PIRSR000071-1"/>
    </source>
</evidence>
<feature type="binding site" evidence="8">
    <location>
        <position position="9"/>
    </location>
    <ligand>
        <name>Fe cation</name>
        <dbReference type="ChEBI" id="CHEBI:24875"/>
    </ligand>
</feature>
<dbReference type="PROSITE" id="PS50903">
    <property type="entry name" value="RUBREDOXIN_LIKE"/>
    <property type="match status" value="1"/>
</dbReference>
<evidence type="ECO:0000256" key="1">
    <source>
        <dbReference type="ARBA" id="ARBA00002792"/>
    </source>
</evidence>
<evidence type="ECO:0000256" key="5">
    <source>
        <dbReference type="ARBA" id="ARBA00022982"/>
    </source>
</evidence>
<dbReference type="EMBL" id="FNIE01000001">
    <property type="protein sequence ID" value="SDM64082.1"/>
    <property type="molecule type" value="Genomic_DNA"/>
</dbReference>
<keyword evidence="4 7" id="KW-0479">Metal-binding</keyword>
<feature type="binding site" evidence="8">
    <location>
        <position position="42"/>
    </location>
    <ligand>
        <name>Fe cation</name>
        <dbReference type="ChEBI" id="CHEBI:24875"/>
    </ligand>
</feature>
<evidence type="ECO:0000256" key="4">
    <source>
        <dbReference type="ARBA" id="ARBA00022723"/>
    </source>
</evidence>